<organism evidence="2 3">
    <name type="scientific">Ceratodon purpureus</name>
    <name type="common">Fire moss</name>
    <name type="synonym">Dicranum purpureum</name>
    <dbReference type="NCBI Taxonomy" id="3225"/>
    <lineage>
        <taxon>Eukaryota</taxon>
        <taxon>Viridiplantae</taxon>
        <taxon>Streptophyta</taxon>
        <taxon>Embryophyta</taxon>
        <taxon>Bryophyta</taxon>
        <taxon>Bryophytina</taxon>
        <taxon>Bryopsida</taxon>
        <taxon>Dicranidae</taxon>
        <taxon>Pseudoditrichales</taxon>
        <taxon>Ditrichaceae</taxon>
        <taxon>Ceratodon</taxon>
    </lineage>
</organism>
<evidence type="ECO:0000256" key="1">
    <source>
        <dbReference type="SAM" id="MobiDB-lite"/>
    </source>
</evidence>
<dbReference type="AlphaFoldDB" id="A0A8T0HFK9"/>
<gene>
    <name evidence="2" type="ORF">KC19_6G159900</name>
</gene>
<keyword evidence="3" id="KW-1185">Reference proteome</keyword>
<feature type="compositionally biased region" description="Basic and acidic residues" evidence="1">
    <location>
        <begin position="11"/>
        <end position="30"/>
    </location>
</feature>
<dbReference type="EMBL" id="CM026427">
    <property type="protein sequence ID" value="KAG0570403.1"/>
    <property type="molecule type" value="Genomic_DNA"/>
</dbReference>
<evidence type="ECO:0000313" key="2">
    <source>
        <dbReference type="EMBL" id="KAG0570403.1"/>
    </source>
</evidence>
<proteinExistence type="predicted"/>
<name>A0A8T0HFK9_CERPU</name>
<comment type="caution">
    <text evidence="2">The sequence shown here is derived from an EMBL/GenBank/DDBJ whole genome shotgun (WGS) entry which is preliminary data.</text>
</comment>
<accession>A0A8T0HFK9</accession>
<dbReference type="Proteomes" id="UP000822688">
    <property type="component" value="Chromosome 6"/>
</dbReference>
<reference evidence="2 3" key="1">
    <citation type="submission" date="2020-06" db="EMBL/GenBank/DDBJ databases">
        <title>WGS assembly of Ceratodon purpureus strain R40.</title>
        <authorList>
            <person name="Carey S.B."/>
            <person name="Jenkins J."/>
            <person name="Shu S."/>
            <person name="Lovell J.T."/>
            <person name="Sreedasyam A."/>
            <person name="Maumus F."/>
            <person name="Tiley G.P."/>
            <person name="Fernandez-Pozo N."/>
            <person name="Barry K."/>
            <person name="Chen C."/>
            <person name="Wang M."/>
            <person name="Lipzen A."/>
            <person name="Daum C."/>
            <person name="Saski C.A."/>
            <person name="Payton A.C."/>
            <person name="Mcbreen J.C."/>
            <person name="Conrad R.E."/>
            <person name="Kollar L.M."/>
            <person name="Olsson S."/>
            <person name="Huttunen S."/>
            <person name="Landis J.B."/>
            <person name="Wickett N.J."/>
            <person name="Johnson M.G."/>
            <person name="Rensing S.A."/>
            <person name="Grimwood J."/>
            <person name="Schmutz J."/>
            <person name="Mcdaniel S.F."/>
        </authorList>
    </citation>
    <scope>NUCLEOTIDE SEQUENCE [LARGE SCALE GENOMIC DNA]</scope>
    <source>
        <strain evidence="2 3">R40</strain>
    </source>
</reference>
<protein>
    <submittedName>
        <fullName evidence="2">Uncharacterized protein</fullName>
    </submittedName>
</protein>
<sequence length="102" mass="11366">MLHTAFVPGKAHPDAAKPHTETLPSSHDKGILFPKEVPTVSVQKSTCSLHVSPLKYPRSGKAQPLLKVKSAFFWDSNLRLHIAIRTSLQQTLIVILRSPKHR</sequence>
<feature type="region of interest" description="Disordered" evidence="1">
    <location>
        <begin position="1"/>
        <end position="31"/>
    </location>
</feature>
<evidence type="ECO:0000313" key="3">
    <source>
        <dbReference type="Proteomes" id="UP000822688"/>
    </source>
</evidence>